<keyword evidence="4 7" id="KW-1133">Transmembrane helix</keyword>
<feature type="transmembrane region" description="Helical" evidence="7">
    <location>
        <begin position="438"/>
        <end position="458"/>
    </location>
</feature>
<protein>
    <submittedName>
        <fullName evidence="9">NADH dehydrogenase</fullName>
    </submittedName>
</protein>
<feature type="transmembrane region" description="Helical" evidence="7">
    <location>
        <begin position="347"/>
        <end position="373"/>
    </location>
</feature>
<evidence type="ECO:0000256" key="3">
    <source>
        <dbReference type="ARBA" id="ARBA00022692"/>
    </source>
</evidence>
<evidence type="ECO:0000256" key="2">
    <source>
        <dbReference type="ARBA" id="ARBA00022475"/>
    </source>
</evidence>
<dbReference type="InterPro" id="IPR052175">
    <property type="entry name" value="ComplexI-like_HydComp"/>
</dbReference>
<feature type="domain" description="NADH:quinone oxidoreductase/Mrp antiporter transmembrane" evidence="8">
    <location>
        <begin position="100"/>
        <end position="389"/>
    </location>
</feature>
<sequence length="501" mass="54761">MEILKYIAIVVALLVIAASRLRSKIMKSIGYLVLIAMPLYSIISGGPWDFTSSIIATLAAIIGFASSMYTNGYQELKYGGGHLHILIDVFAVTVYTTFVAMNVISFIVCWLITEMVGFFTIVYEVERRTLAAGLRYIAVSMVPSDMALMTLLASLSIKMPITEALFTPITEVAHLLSGLPPVLYIIMVLGFIAKAAVIPLHFWLPDAHSLAPAPASAILSGIMVKMGVYGVLRVLPSIDTAYTPTIFLFFGILTSIYGGLLALVQTDIKRILAYSTIEHTGLIISVLMLYRLSNLSVFLEAALAIICSHAMYKAALFLNSGSIEVYSHTREISKLGYLAREIPAEAFSALISILSLMGVPPTIGFIAKLYLLISLLSYLIVNPVVGTVIVVSTSVAIVLAAIYSIRYITVYWGTWRGGTEAKKTGIELLRRLTIWECIPAWLGIVGTPLVIIAIWGIETMKPDILAPLLLAILLFLALVYYIYMRLRTASRDMQWLGGAVP</sequence>
<keyword evidence="3 7" id="KW-0812">Transmembrane</keyword>
<feature type="transmembrane region" description="Helical" evidence="7">
    <location>
        <begin position="302"/>
        <end position="326"/>
    </location>
</feature>
<feature type="transmembrane region" description="Helical" evidence="7">
    <location>
        <begin position="104"/>
        <end position="125"/>
    </location>
</feature>
<dbReference type="GO" id="GO:0005886">
    <property type="term" value="C:plasma membrane"/>
    <property type="evidence" value="ECO:0007669"/>
    <property type="project" value="UniProtKB-SubCell"/>
</dbReference>
<keyword evidence="5" id="KW-0560">Oxidoreductase</keyword>
<dbReference type="PRINTS" id="PR01437">
    <property type="entry name" value="NUOXDRDTASE4"/>
</dbReference>
<evidence type="ECO:0000256" key="4">
    <source>
        <dbReference type="ARBA" id="ARBA00022989"/>
    </source>
</evidence>
<name>A0A7J3I5X0_9CREN</name>
<organism evidence="9">
    <name type="scientific">Ignisphaera aggregans</name>
    <dbReference type="NCBI Taxonomy" id="334771"/>
    <lineage>
        <taxon>Archaea</taxon>
        <taxon>Thermoproteota</taxon>
        <taxon>Thermoprotei</taxon>
        <taxon>Desulfurococcales</taxon>
        <taxon>Desulfurococcaceae</taxon>
        <taxon>Ignisphaera</taxon>
    </lineage>
</organism>
<dbReference type="InterPro" id="IPR003918">
    <property type="entry name" value="NADH_UbQ_OxRdtase"/>
</dbReference>
<feature type="transmembrane region" description="Helical" evidence="7">
    <location>
        <begin position="379"/>
        <end position="403"/>
    </location>
</feature>
<dbReference type="GO" id="GO:0042773">
    <property type="term" value="P:ATP synthesis coupled electron transport"/>
    <property type="evidence" value="ECO:0007669"/>
    <property type="project" value="InterPro"/>
</dbReference>
<dbReference type="PANTHER" id="PTHR42682:SF4">
    <property type="entry name" value="NADH-UBIQUINONE_PLASTOQUINONE"/>
    <property type="match status" value="1"/>
</dbReference>
<comment type="subcellular location">
    <subcellularLocation>
        <location evidence="1">Cell membrane</location>
        <topology evidence="1">Multi-pass membrane protein</topology>
    </subcellularLocation>
</comment>
<feature type="transmembrane region" description="Helical" evidence="7">
    <location>
        <begin position="81"/>
        <end position="98"/>
    </location>
</feature>
<feature type="transmembrane region" description="Helical" evidence="7">
    <location>
        <begin position="241"/>
        <end position="264"/>
    </location>
</feature>
<dbReference type="AlphaFoldDB" id="A0A7J3I5X0"/>
<gene>
    <name evidence="9" type="ORF">ENT87_00260</name>
</gene>
<evidence type="ECO:0000259" key="8">
    <source>
        <dbReference type="Pfam" id="PF00361"/>
    </source>
</evidence>
<evidence type="ECO:0000256" key="1">
    <source>
        <dbReference type="ARBA" id="ARBA00004651"/>
    </source>
</evidence>
<evidence type="ECO:0000313" key="9">
    <source>
        <dbReference type="EMBL" id="HGN35975.1"/>
    </source>
</evidence>
<dbReference type="EMBL" id="DTAI01000011">
    <property type="protein sequence ID" value="HGN35975.1"/>
    <property type="molecule type" value="Genomic_DNA"/>
</dbReference>
<feature type="transmembrane region" description="Helical" evidence="7">
    <location>
        <begin position="137"/>
        <end position="161"/>
    </location>
</feature>
<keyword evidence="6 7" id="KW-0472">Membrane</keyword>
<evidence type="ECO:0000256" key="7">
    <source>
        <dbReference type="SAM" id="Phobius"/>
    </source>
</evidence>
<feature type="transmembrane region" description="Helical" evidence="7">
    <location>
        <begin position="271"/>
        <end position="290"/>
    </location>
</feature>
<dbReference type="InterPro" id="IPR001750">
    <property type="entry name" value="ND/Mrp_TM"/>
</dbReference>
<dbReference type="GO" id="GO:0008137">
    <property type="term" value="F:NADH dehydrogenase (ubiquinone) activity"/>
    <property type="evidence" value="ECO:0007669"/>
    <property type="project" value="InterPro"/>
</dbReference>
<evidence type="ECO:0000256" key="6">
    <source>
        <dbReference type="ARBA" id="ARBA00023136"/>
    </source>
</evidence>
<feature type="transmembrane region" description="Helical" evidence="7">
    <location>
        <begin position="50"/>
        <end position="69"/>
    </location>
</feature>
<accession>A0A7J3I5X0</accession>
<comment type="caution">
    <text evidence="9">The sequence shown here is derived from an EMBL/GenBank/DDBJ whole genome shotgun (WGS) entry which is preliminary data.</text>
</comment>
<dbReference type="GO" id="GO:0016491">
    <property type="term" value="F:oxidoreductase activity"/>
    <property type="evidence" value="ECO:0007669"/>
    <property type="project" value="UniProtKB-KW"/>
</dbReference>
<feature type="transmembrane region" description="Helical" evidence="7">
    <location>
        <begin position="6"/>
        <end position="21"/>
    </location>
</feature>
<evidence type="ECO:0000256" key="5">
    <source>
        <dbReference type="ARBA" id="ARBA00023002"/>
    </source>
</evidence>
<feature type="transmembrane region" description="Helical" evidence="7">
    <location>
        <begin position="464"/>
        <end position="483"/>
    </location>
</feature>
<keyword evidence="2" id="KW-1003">Cell membrane</keyword>
<feature type="transmembrane region" description="Helical" evidence="7">
    <location>
        <begin position="28"/>
        <end position="44"/>
    </location>
</feature>
<feature type="transmembrane region" description="Helical" evidence="7">
    <location>
        <begin position="216"/>
        <end position="235"/>
    </location>
</feature>
<dbReference type="Pfam" id="PF00361">
    <property type="entry name" value="Proton_antipo_M"/>
    <property type="match status" value="1"/>
</dbReference>
<proteinExistence type="predicted"/>
<feature type="transmembrane region" description="Helical" evidence="7">
    <location>
        <begin position="181"/>
        <end position="204"/>
    </location>
</feature>
<dbReference type="PANTHER" id="PTHR42682">
    <property type="entry name" value="HYDROGENASE-4 COMPONENT F"/>
    <property type="match status" value="1"/>
</dbReference>
<reference evidence="9" key="1">
    <citation type="journal article" date="2020" name="mSystems">
        <title>Genome- and Community-Level Interaction Insights into Carbon Utilization and Element Cycling Functions of Hydrothermarchaeota in Hydrothermal Sediment.</title>
        <authorList>
            <person name="Zhou Z."/>
            <person name="Liu Y."/>
            <person name="Xu W."/>
            <person name="Pan J."/>
            <person name="Luo Z.H."/>
            <person name="Li M."/>
        </authorList>
    </citation>
    <scope>NUCLEOTIDE SEQUENCE [LARGE SCALE GENOMIC DNA]</scope>
    <source>
        <strain evidence="9">SpSt-618</strain>
    </source>
</reference>